<name>A0A6A6H9I6_VIRVR</name>
<evidence type="ECO:0000313" key="2">
    <source>
        <dbReference type="Proteomes" id="UP000800092"/>
    </source>
</evidence>
<sequence length="188" mass="21310">MPTLLDLPEKLRRQIFAHVLPENIAIDIGSPFKAKHALFHVSTVIENDAWATFATINKFYHWVYGMEIDDEKPEISLPRRAFLSHITRLHLIIRARTLVAISASHGTARLVLDGARLAKWIGNFERLELLVIGIPKVATPEKINEDLLMRFLKHVRTAALVLVDGNMSEIGKSQLQKTITTSEVKQFI</sequence>
<proteinExistence type="predicted"/>
<evidence type="ECO:0000313" key="1">
    <source>
        <dbReference type="EMBL" id="KAF2234682.1"/>
    </source>
</evidence>
<accession>A0A6A6H9I6</accession>
<keyword evidence="2" id="KW-1185">Reference proteome</keyword>
<dbReference type="EMBL" id="ML991797">
    <property type="protein sequence ID" value="KAF2234682.1"/>
    <property type="molecule type" value="Genomic_DNA"/>
</dbReference>
<protein>
    <submittedName>
        <fullName evidence="1">Uncharacterized protein</fullName>
    </submittedName>
</protein>
<gene>
    <name evidence="1" type="ORF">EV356DRAFT_150181</name>
</gene>
<dbReference type="AlphaFoldDB" id="A0A6A6H9I6"/>
<organism evidence="1 2">
    <name type="scientific">Viridothelium virens</name>
    <name type="common">Speckled blister lichen</name>
    <name type="synonym">Trypethelium virens</name>
    <dbReference type="NCBI Taxonomy" id="1048519"/>
    <lineage>
        <taxon>Eukaryota</taxon>
        <taxon>Fungi</taxon>
        <taxon>Dikarya</taxon>
        <taxon>Ascomycota</taxon>
        <taxon>Pezizomycotina</taxon>
        <taxon>Dothideomycetes</taxon>
        <taxon>Dothideomycetes incertae sedis</taxon>
        <taxon>Trypetheliales</taxon>
        <taxon>Trypetheliaceae</taxon>
        <taxon>Viridothelium</taxon>
    </lineage>
</organism>
<reference evidence="1" key="1">
    <citation type="journal article" date="2020" name="Stud. Mycol.">
        <title>101 Dothideomycetes genomes: a test case for predicting lifestyles and emergence of pathogens.</title>
        <authorList>
            <person name="Haridas S."/>
            <person name="Albert R."/>
            <person name="Binder M."/>
            <person name="Bloem J."/>
            <person name="Labutti K."/>
            <person name="Salamov A."/>
            <person name="Andreopoulos B."/>
            <person name="Baker S."/>
            <person name="Barry K."/>
            <person name="Bills G."/>
            <person name="Bluhm B."/>
            <person name="Cannon C."/>
            <person name="Castanera R."/>
            <person name="Culley D."/>
            <person name="Daum C."/>
            <person name="Ezra D."/>
            <person name="Gonzalez J."/>
            <person name="Henrissat B."/>
            <person name="Kuo A."/>
            <person name="Liang C."/>
            <person name="Lipzen A."/>
            <person name="Lutzoni F."/>
            <person name="Magnuson J."/>
            <person name="Mondo S."/>
            <person name="Nolan M."/>
            <person name="Ohm R."/>
            <person name="Pangilinan J."/>
            <person name="Park H.-J."/>
            <person name="Ramirez L."/>
            <person name="Alfaro M."/>
            <person name="Sun H."/>
            <person name="Tritt A."/>
            <person name="Yoshinaga Y."/>
            <person name="Zwiers L.-H."/>
            <person name="Turgeon B."/>
            <person name="Goodwin S."/>
            <person name="Spatafora J."/>
            <person name="Crous P."/>
            <person name="Grigoriev I."/>
        </authorList>
    </citation>
    <scope>NUCLEOTIDE SEQUENCE</scope>
    <source>
        <strain evidence="1">Tuck. ex Michener</strain>
    </source>
</reference>
<dbReference type="Proteomes" id="UP000800092">
    <property type="component" value="Unassembled WGS sequence"/>
</dbReference>
<dbReference type="OrthoDB" id="10373708at2759"/>